<dbReference type="PROSITE" id="PS50109">
    <property type="entry name" value="HIS_KIN"/>
    <property type="match status" value="1"/>
</dbReference>
<feature type="transmembrane region" description="Helical" evidence="7">
    <location>
        <begin position="12"/>
        <end position="32"/>
    </location>
</feature>
<gene>
    <name evidence="10" type="ORF">SHI21_19260</name>
</gene>
<dbReference type="InterPro" id="IPR003594">
    <property type="entry name" value="HATPase_dom"/>
</dbReference>
<evidence type="ECO:0000259" key="8">
    <source>
        <dbReference type="PROSITE" id="PS50109"/>
    </source>
</evidence>
<keyword evidence="7" id="KW-0812">Transmembrane</keyword>
<dbReference type="SMART" id="SM00387">
    <property type="entry name" value="HATPase_c"/>
    <property type="match status" value="1"/>
</dbReference>
<dbReference type="SUPFAM" id="SSF47226">
    <property type="entry name" value="Histidine-containing phosphotransfer domain, HPT domain"/>
    <property type="match status" value="1"/>
</dbReference>
<keyword evidence="5" id="KW-0808">Transferase</keyword>
<dbReference type="Proteomes" id="UP001302274">
    <property type="component" value="Unassembled WGS sequence"/>
</dbReference>
<accession>A0ABU5VZ89</accession>
<dbReference type="InterPro" id="IPR005467">
    <property type="entry name" value="His_kinase_dom"/>
</dbReference>
<evidence type="ECO:0000256" key="1">
    <source>
        <dbReference type="ARBA" id="ARBA00000085"/>
    </source>
</evidence>
<comment type="subcellular location">
    <subcellularLocation>
        <location evidence="2">Membrane</location>
    </subcellularLocation>
</comment>
<proteinExistence type="predicted"/>
<dbReference type="SMART" id="SM00304">
    <property type="entry name" value="HAMP"/>
    <property type="match status" value="1"/>
</dbReference>
<evidence type="ECO:0000259" key="9">
    <source>
        <dbReference type="PROSITE" id="PS50885"/>
    </source>
</evidence>
<evidence type="ECO:0000256" key="4">
    <source>
        <dbReference type="ARBA" id="ARBA00022553"/>
    </source>
</evidence>
<keyword evidence="10" id="KW-0067">ATP-binding</keyword>
<dbReference type="GO" id="GO:0005524">
    <property type="term" value="F:ATP binding"/>
    <property type="evidence" value="ECO:0007669"/>
    <property type="project" value="UniProtKB-KW"/>
</dbReference>
<dbReference type="PANTHER" id="PTHR43395:SF1">
    <property type="entry name" value="CHEMOTAXIS PROTEIN CHEA"/>
    <property type="match status" value="1"/>
</dbReference>
<dbReference type="CDD" id="cd06225">
    <property type="entry name" value="HAMP"/>
    <property type="match status" value="1"/>
</dbReference>
<feature type="transmembrane region" description="Helical" evidence="7">
    <location>
        <begin position="269"/>
        <end position="291"/>
    </location>
</feature>
<evidence type="ECO:0000313" key="11">
    <source>
        <dbReference type="Proteomes" id="UP001302274"/>
    </source>
</evidence>
<dbReference type="PANTHER" id="PTHR43395">
    <property type="entry name" value="SENSOR HISTIDINE KINASE CHEA"/>
    <property type="match status" value="1"/>
</dbReference>
<comment type="catalytic activity">
    <reaction evidence="1">
        <text>ATP + protein L-histidine = ADP + protein N-phospho-L-histidine.</text>
        <dbReference type="EC" id="2.7.13.3"/>
    </reaction>
</comment>
<dbReference type="PROSITE" id="PS50885">
    <property type="entry name" value="HAMP"/>
    <property type="match status" value="1"/>
</dbReference>
<protein>
    <recommendedName>
        <fullName evidence="3">histidine kinase</fullName>
        <ecNumber evidence="3">2.7.13.3</ecNumber>
    </recommendedName>
</protein>
<dbReference type="InterPro" id="IPR004358">
    <property type="entry name" value="Sig_transdc_His_kin-like_C"/>
</dbReference>
<keyword evidence="4" id="KW-0597">Phosphoprotein</keyword>
<keyword evidence="6" id="KW-0418">Kinase</keyword>
<keyword evidence="10" id="KW-0547">Nucleotide-binding</keyword>
<reference evidence="10 11" key="1">
    <citation type="submission" date="2023-11" db="EMBL/GenBank/DDBJ databases">
        <title>A Novel Polar Bacteriovorax (B. antarcticus) Isolated from the Biocrust in Antarctica.</title>
        <authorList>
            <person name="Mun W."/>
            <person name="Choi S.Y."/>
            <person name="Mitchell R.J."/>
        </authorList>
    </citation>
    <scope>NUCLEOTIDE SEQUENCE [LARGE SCALE GENOMIC DNA]</scope>
    <source>
        <strain evidence="10 11">PP10</strain>
    </source>
</reference>
<feature type="domain" description="Histidine kinase" evidence="8">
    <location>
        <begin position="719"/>
        <end position="859"/>
    </location>
</feature>
<dbReference type="Gene3D" id="6.10.340.10">
    <property type="match status" value="1"/>
</dbReference>
<dbReference type="PRINTS" id="PR00344">
    <property type="entry name" value="BCTRLSENSOR"/>
</dbReference>
<evidence type="ECO:0000313" key="10">
    <source>
        <dbReference type="EMBL" id="MEA9358383.1"/>
    </source>
</evidence>
<dbReference type="Gene3D" id="3.30.565.10">
    <property type="entry name" value="Histidine kinase-like ATPase, C-terminal domain"/>
    <property type="match status" value="1"/>
</dbReference>
<evidence type="ECO:0000256" key="3">
    <source>
        <dbReference type="ARBA" id="ARBA00012438"/>
    </source>
</evidence>
<sequence>MKKIMFGLNFKILGGISILLILCTAFNLLYSYNLFIEDKTSYIYESGLKKSENIVEQIQTHIDSIKSKSQTYAFLSTLENFDFKNFLNEEKDYIAVGSTEVPNENTTELPINNYTENEAYRGQTWTKDSSNLDSIRILLSKSLQSIKSESFNEVKFVHDFKGTDLIVALHKTASSPKVFFSLIDMRGLNRLADSDNIFSNQIAFLDSSDAKQSFEWLKLIDYKNIFKGTKEVNFEGKTKLLSYAVSGNSRFIVASFIDRDRAFGITKFLIIKTVLFACVLLGIAIACGIYFSSSITHPIEVLTAKSQQMAEGDFDQEVIVKTSDELSVLATSFNWMNKEIKSLLNQKQDMIFQLEDYSKNLEVKVEERTIELKTANDFVGAMINSLDQGLFVFDEELECHDIYTNACEGIFGMAPPRKQLTEVLGIHDEHEISNINQWSKILFSEMIPFDSAVNLGPRTKISGTDHTDPDFKYVQIDYYPMKDEEEKIKSIVTVGTDKTLEIQAVEKKKENDLYVAMIIKILNNKTHFKSFCDEADSILNQFSTVYDRNLNVIHFDLAMMLFHTLNGGFGMYSLSKLQVEARGYESLVTASKEAGMDPDEYNESLMTQVESIRTNFNTVKKELDSLLGTSFYGGENFKEIPLSAINSLKDLINQNSSKELRDMFYEVVVKEPVIDYFKAYEDVCFKAAEKTGKEFTGIEFHNAELKIEPTHLLEFFNVLIHLFRNCIDHGIETPAVRRELGKSAAGKIIVAFDMLKNEKENLFCLNIQDDGSGINSDIIKRKYSEKNPDIDISNYTEDEIINIIFDPFFSTRDEVSALSGRGVGMSAIKEVVEKLGGRIEIETAVGRGSSFLFFIPLQDA</sequence>
<evidence type="ECO:0000256" key="6">
    <source>
        <dbReference type="ARBA" id="ARBA00022777"/>
    </source>
</evidence>
<evidence type="ECO:0000256" key="7">
    <source>
        <dbReference type="SAM" id="Phobius"/>
    </source>
</evidence>
<dbReference type="SUPFAM" id="SSF55874">
    <property type="entry name" value="ATPase domain of HSP90 chaperone/DNA topoisomerase II/histidine kinase"/>
    <property type="match status" value="1"/>
</dbReference>
<comment type="caution">
    <text evidence="10">The sequence shown here is derived from an EMBL/GenBank/DDBJ whole genome shotgun (WGS) entry which is preliminary data.</text>
</comment>
<dbReference type="InterPro" id="IPR036641">
    <property type="entry name" value="HPT_dom_sf"/>
</dbReference>
<dbReference type="Pfam" id="PF02518">
    <property type="entry name" value="HATPase_c"/>
    <property type="match status" value="1"/>
</dbReference>
<dbReference type="EC" id="2.7.13.3" evidence="3"/>
<dbReference type="SUPFAM" id="SSF158472">
    <property type="entry name" value="HAMP domain-like"/>
    <property type="match status" value="1"/>
</dbReference>
<keyword evidence="11" id="KW-1185">Reference proteome</keyword>
<dbReference type="InterPro" id="IPR036890">
    <property type="entry name" value="HATPase_C_sf"/>
</dbReference>
<keyword evidence="7" id="KW-1133">Transmembrane helix</keyword>
<dbReference type="RefSeq" id="WP_323578759.1">
    <property type="nucleotide sequence ID" value="NZ_JAYGJQ010000003.1"/>
</dbReference>
<feature type="domain" description="HAMP" evidence="9">
    <location>
        <begin position="293"/>
        <end position="345"/>
    </location>
</feature>
<name>A0ABU5VZ89_9BACT</name>
<dbReference type="InterPro" id="IPR003660">
    <property type="entry name" value="HAMP_dom"/>
</dbReference>
<evidence type="ECO:0000256" key="5">
    <source>
        <dbReference type="ARBA" id="ARBA00022679"/>
    </source>
</evidence>
<evidence type="ECO:0000256" key="2">
    <source>
        <dbReference type="ARBA" id="ARBA00004370"/>
    </source>
</evidence>
<dbReference type="Pfam" id="PF00672">
    <property type="entry name" value="HAMP"/>
    <property type="match status" value="1"/>
</dbReference>
<dbReference type="EMBL" id="JAYGJQ010000003">
    <property type="protein sequence ID" value="MEA9358383.1"/>
    <property type="molecule type" value="Genomic_DNA"/>
</dbReference>
<keyword evidence="7" id="KW-0472">Membrane</keyword>
<dbReference type="InterPro" id="IPR051315">
    <property type="entry name" value="Bact_Chemotaxis_CheA"/>
</dbReference>
<organism evidence="10 11">
    <name type="scientific">Bacteriovorax antarcticus</name>
    <dbReference type="NCBI Taxonomy" id="3088717"/>
    <lineage>
        <taxon>Bacteria</taxon>
        <taxon>Pseudomonadati</taxon>
        <taxon>Bdellovibrionota</taxon>
        <taxon>Bacteriovoracia</taxon>
        <taxon>Bacteriovoracales</taxon>
        <taxon>Bacteriovoracaceae</taxon>
        <taxon>Bacteriovorax</taxon>
    </lineage>
</organism>